<comment type="cofactor">
    <cofactor evidence="1">
        <name>Mg(2+)</name>
        <dbReference type="ChEBI" id="CHEBI:18420"/>
    </cofactor>
</comment>
<name>A0A4R5CAP1_9ACTN</name>
<sequence length="337" mass="35702">MLASASPRTAPLADAAAAFLSGGKHLRPTFCYWGWRAAGGDPAERALVDVGAALELFQASALVHDDLIDGSDTRRGRPAVHRRFAALHRSARWHGDADAFGSAAAILLGDLMLTWSAEVFESAASDGDGVDAARVRRARAVFDRMRTEVGGGQYLDVVEQVSGAMTPEGQAERARTVIRYKSARYSVEHPLVMGGSLAGAPEPLLASYRRFGSALGEAFQLRDDILGVFGDPDLTGKPTGDDLREGKRTLLVAYALERASTAQAELVATRLGDPTLDLDGVQALRAILVDTGALARVETLLAELVSDARAALDAADVTDDGRKALSHLVDLATERTA</sequence>
<dbReference type="Pfam" id="PF00348">
    <property type="entry name" value="polyprenyl_synt"/>
    <property type="match status" value="1"/>
</dbReference>
<keyword evidence="8" id="KW-1185">Reference proteome</keyword>
<dbReference type="PROSITE" id="PS00723">
    <property type="entry name" value="POLYPRENYL_SYNTHASE_1"/>
    <property type="match status" value="1"/>
</dbReference>
<dbReference type="PROSITE" id="PS00444">
    <property type="entry name" value="POLYPRENYL_SYNTHASE_2"/>
    <property type="match status" value="1"/>
</dbReference>
<dbReference type="InterPro" id="IPR033749">
    <property type="entry name" value="Polyprenyl_synt_CS"/>
</dbReference>
<evidence type="ECO:0000256" key="4">
    <source>
        <dbReference type="ARBA" id="ARBA00022723"/>
    </source>
</evidence>
<comment type="caution">
    <text evidence="7">The sequence shown here is derived from an EMBL/GenBank/DDBJ whole genome shotgun (WGS) entry which is preliminary data.</text>
</comment>
<protein>
    <submittedName>
        <fullName evidence="7">Polyprenyl synthetase family protein</fullName>
    </submittedName>
</protein>
<dbReference type="EMBL" id="SMKZ01000082">
    <property type="protein sequence ID" value="TDD96405.1"/>
    <property type="molecule type" value="Genomic_DNA"/>
</dbReference>
<dbReference type="InterPro" id="IPR008949">
    <property type="entry name" value="Isoprenoid_synthase_dom_sf"/>
</dbReference>
<evidence type="ECO:0000313" key="8">
    <source>
        <dbReference type="Proteomes" id="UP000294739"/>
    </source>
</evidence>
<dbReference type="CDD" id="cd00685">
    <property type="entry name" value="Trans_IPPS_HT"/>
    <property type="match status" value="1"/>
</dbReference>
<dbReference type="GO" id="GO:0008299">
    <property type="term" value="P:isoprenoid biosynthetic process"/>
    <property type="evidence" value="ECO:0007669"/>
    <property type="project" value="InterPro"/>
</dbReference>
<dbReference type="GO" id="GO:0046872">
    <property type="term" value="F:metal ion binding"/>
    <property type="evidence" value="ECO:0007669"/>
    <property type="project" value="UniProtKB-KW"/>
</dbReference>
<evidence type="ECO:0000256" key="6">
    <source>
        <dbReference type="RuleBase" id="RU004466"/>
    </source>
</evidence>
<dbReference type="InterPro" id="IPR000092">
    <property type="entry name" value="Polyprenyl_synt"/>
</dbReference>
<evidence type="ECO:0000313" key="7">
    <source>
        <dbReference type="EMBL" id="TDD96405.1"/>
    </source>
</evidence>
<comment type="similarity">
    <text evidence="2 6">Belongs to the FPP/GGPP synthase family.</text>
</comment>
<accession>A0A4R5CAP1</accession>
<keyword evidence="3 6" id="KW-0808">Transferase</keyword>
<dbReference type="Gene3D" id="1.10.600.10">
    <property type="entry name" value="Farnesyl Diphosphate Synthase"/>
    <property type="match status" value="1"/>
</dbReference>
<evidence type="ECO:0000256" key="5">
    <source>
        <dbReference type="ARBA" id="ARBA00022842"/>
    </source>
</evidence>
<dbReference type="PANTHER" id="PTHR12001">
    <property type="entry name" value="GERANYLGERANYL PYROPHOSPHATE SYNTHASE"/>
    <property type="match status" value="1"/>
</dbReference>
<reference evidence="7 8" key="1">
    <citation type="submission" date="2019-03" db="EMBL/GenBank/DDBJ databases">
        <title>Draft genome sequences of novel Actinobacteria.</title>
        <authorList>
            <person name="Sahin N."/>
            <person name="Ay H."/>
            <person name="Saygin H."/>
        </authorList>
    </citation>
    <scope>NUCLEOTIDE SEQUENCE [LARGE SCALE GENOMIC DNA]</scope>
    <source>
        <strain evidence="7 8">5K138</strain>
    </source>
</reference>
<dbReference type="OrthoDB" id="4497239at2"/>
<evidence type="ECO:0000256" key="2">
    <source>
        <dbReference type="ARBA" id="ARBA00006706"/>
    </source>
</evidence>
<gene>
    <name evidence="7" type="ORF">E1269_30440</name>
</gene>
<organism evidence="7 8">
    <name type="scientific">Jiangella asiatica</name>
    <dbReference type="NCBI Taxonomy" id="2530372"/>
    <lineage>
        <taxon>Bacteria</taxon>
        <taxon>Bacillati</taxon>
        <taxon>Actinomycetota</taxon>
        <taxon>Actinomycetes</taxon>
        <taxon>Jiangellales</taxon>
        <taxon>Jiangellaceae</taxon>
        <taxon>Jiangella</taxon>
    </lineage>
</organism>
<dbReference type="AlphaFoldDB" id="A0A4R5CAP1"/>
<dbReference type="InParanoid" id="A0A4R5CAP1"/>
<evidence type="ECO:0000256" key="3">
    <source>
        <dbReference type="ARBA" id="ARBA00022679"/>
    </source>
</evidence>
<dbReference type="SUPFAM" id="SSF48576">
    <property type="entry name" value="Terpenoid synthases"/>
    <property type="match status" value="1"/>
</dbReference>
<dbReference type="FunCoup" id="A0A4R5CAP1">
    <property type="interactions" value="68"/>
</dbReference>
<dbReference type="SFLD" id="SFLDS00005">
    <property type="entry name" value="Isoprenoid_Synthase_Type_I"/>
    <property type="match status" value="1"/>
</dbReference>
<evidence type="ECO:0000256" key="1">
    <source>
        <dbReference type="ARBA" id="ARBA00001946"/>
    </source>
</evidence>
<dbReference type="GO" id="GO:0004659">
    <property type="term" value="F:prenyltransferase activity"/>
    <property type="evidence" value="ECO:0007669"/>
    <property type="project" value="InterPro"/>
</dbReference>
<keyword evidence="5" id="KW-0460">Magnesium</keyword>
<dbReference type="SFLD" id="SFLDG01017">
    <property type="entry name" value="Polyprenyl_Transferase_Like"/>
    <property type="match status" value="1"/>
</dbReference>
<proteinExistence type="inferred from homology"/>
<dbReference type="Proteomes" id="UP000294739">
    <property type="component" value="Unassembled WGS sequence"/>
</dbReference>
<keyword evidence="4" id="KW-0479">Metal-binding</keyword>
<dbReference type="PANTHER" id="PTHR12001:SF85">
    <property type="entry name" value="SHORT CHAIN ISOPRENYL DIPHOSPHATE SYNTHASE"/>
    <property type="match status" value="1"/>
</dbReference>